<evidence type="ECO:0000256" key="2">
    <source>
        <dbReference type="ARBA" id="ARBA00023002"/>
    </source>
</evidence>
<dbReference type="SUPFAM" id="SSF51735">
    <property type="entry name" value="NAD(P)-binding Rossmann-fold domains"/>
    <property type="match status" value="1"/>
</dbReference>
<comment type="caution">
    <text evidence="5">The sequence shown here is derived from an EMBL/GenBank/DDBJ whole genome shotgun (WGS) entry which is preliminary data.</text>
</comment>
<dbReference type="Gene3D" id="3.40.50.720">
    <property type="entry name" value="NAD(P)-binding Rossmann-like Domain"/>
    <property type="match status" value="1"/>
</dbReference>
<dbReference type="EMBL" id="RJVO01000003">
    <property type="protein sequence ID" value="ROH90985.1"/>
    <property type="molecule type" value="Genomic_DNA"/>
</dbReference>
<dbReference type="Proteomes" id="UP000282106">
    <property type="component" value="Unassembled WGS sequence"/>
</dbReference>
<gene>
    <name evidence="5" type="ORF">ED208_08400</name>
</gene>
<dbReference type="InterPro" id="IPR036291">
    <property type="entry name" value="NAD(P)-bd_dom_sf"/>
</dbReference>
<dbReference type="PROSITE" id="PS00061">
    <property type="entry name" value="ADH_SHORT"/>
    <property type="match status" value="1"/>
</dbReference>
<organism evidence="5 6">
    <name type="scientific">Stagnimonas aquatica</name>
    <dbReference type="NCBI Taxonomy" id="2689987"/>
    <lineage>
        <taxon>Bacteria</taxon>
        <taxon>Pseudomonadati</taxon>
        <taxon>Pseudomonadota</taxon>
        <taxon>Gammaproteobacteria</taxon>
        <taxon>Nevskiales</taxon>
        <taxon>Nevskiaceae</taxon>
        <taxon>Stagnimonas</taxon>
    </lineage>
</organism>
<dbReference type="InParanoid" id="A0A3N0VE88"/>
<sequence>MRQLQDKVVWITGASSGIGEALAISAAEQGARLVLSARRETELQRVRAACLNPQNVALLPVDLTAFDAEALAARATSFFGPVDVLVNNAGISQRSTVLETKMEVYRRIFELDFFACVALTKALLPGMVARKRGTLVVISSVVGYVGTPLRSGYAAAKHALHGFYDALRAEVWRENVQVTLICPGFIKTNVSLNAITADGGQHGVMDAGQLHGMEPAECARQIWAAVAAGREEALIGRKEAIFVRLKRHLPGLLSYAIKRAKVT</sequence>
<keyword evidence="2" id="KW-0560">Oxidoreductase</keyword>
<dbReference type="PRINTS" id="PR00081">
    <property type="entry name" value="GDHRDH"/>
</dbReference>
<dbReference type="AlphaFoldDB" id="A0A3N0VE88"/>
<dbReference type="InterPro" id="IPR057326">
    <property type="entry name" value="KR_dom"/>
</dbReference>
<evidence type="ECO:0000256" key="3">
    <source>
        <dbReference type="RuleBase" id="RU000363"/>
    </source>
</evidence>
<dbReference type="NCBIfam" id="NF004825">
    <property type="entry name" value="PRK06181.1"/>
    <property type="match status" value="1"/>
</dbReference>
<dbReference type="GO" id="GO:0016020">
    <property type="term" value="C:membrane"/>
    <property type="evidence" value="ECO:0007669"/>
    <property type="project" value="TreeGrafter"/>
</dbReference>
<evidence type="ECO:0000256" key="1">
    <source>
        <dbReference type="ARBA" id="ARBA00006484"/>
    </source>
</evidence>
<dbReference type="PANTHER" id="PTHR44196">
    <property type="entry name" value="DEHYDROGENASE/REDUCTASE SDR FAMILY MEMBER 7B"/>
    <property type="match status" value="1"/>
</dbReference>
<comment type="similarity">
    <text evidence="1 3">Belongs to the short-chain dehydrogenases/reductases (SDR) family.</text>
</comment>
<dbReference type="PANTHER" id="PTHR44196:SF1">
    <property type="entry name" value="DEHYDROGENASE_REDUCTASE SDR FAMILY MEMBER 7B"/>
    <property type="match status" value="1"/>
</dbReference>
<proteinExistence type="inferred from homology"/>
<dbReference type="InterPro" id="IPR002347">
    <property type="entry name" value="SDR_fam"/>
</dbReference>
<dbReference type="GO" id="GO:0016491">
    <property type="term" value="F:oxidoreductase activity"/>
    <property type="evidence" value="ECO:0007669"/>
    <property type="project" value="UniProtKB-KW"/>
</dbReference>
<dbReference type="Pfam" id="PF00106">
    <property type="entry name" value="adh_short"/>
    <property type="match status" value="1"/>
</dbReference>
<evidence type="ECO:0000313" key="5">
    <source>
        <dbReference type="EMBL" id="ROH90985.1"/>
    </source>
</evidence>
<keyword evidence="6" id="KW-1185">Reference proteome</keyword>
<dbReference type="InterPro" id="IPR020904">
    <property type="entry name" value="Sc_DH/Rdtase_CS"/>
</dbReference>
<protein>
    <submittedName>
        <fullName evidence="5">SDR family oxidoreductase</fullName>
    </submittedName>
</protein>
<evidence type="ECO:0000313" key="6">
    <source>
        <dbReference type="Proteomes" id="UP000282106"/>
    </source>
</evidence>
<name>A0A3N0VE88_9GAMM</name>
<dbReference type="SMART" id="SM00822">
    <property type="entry name" value="PKS_KR"/>
    <property type="match status" value="1"/>
</dbReference>
<accession>A0A3N0VE88</accession>
<dbReference type="PRINTS" id="PR00080">
    <property type="entry name" value="SDRFAMILY"/>
</dbReference>
<dbReference type="RefSeq" id="WP_123211440.1">
    <property type="nucleotide sequence ID" value="NZ_RJVO01000003.1"/>
</dbReference>
<evidence type="ECO:0000259" key="4">
    <source>
        <dbReference type="SMART" id="SM00822"/>
    </source>
</evidence>
<feature type="domain" description="Ketoreductase" evidence="4">
    <location>
        <begin position="7"/>
        <end position="189"/>
    </location>
</feature>
<reference evidence="5 6" key="1">
    <citation type="submission" date="2018-10" db="EMBL/GenBank/DDBJ databases">
        <authorList>
            <person name="Chen W.-M."/>
        </authorList>
    </citation>
    <scope>NUCLEOTIDE SEQUENCE [LARGE SCALE GENOMIC DNA]</scope>
    <source>
        <strain evidence="5 6">THS-13</strain>
    </source>
</reference>